<evidence type="ECO:0000313" key="4">
    <source>
        <dbReference type="Proteomes" id="UP001153076"/>
    </source>
</evidence>
<evidence type="ECO:0000259" key="2">
    <source>
        <dbReference type="Pfam" id="PF12776"/>
    </source>
</evidence>
<feature type="domain" description="Myb/SANT-like" evidence="2">
    <location>
        <begin position="15"/>
        <end position="116"/>
    </location>
</feature>
<evidence type="ECO:0000256" key="1">
    <source>
        <dbReference type="SAM" id="MobiDB-lite"/>
    </source>
</evidence>
<evidence type="ECO:0000313" key="3">
    <source>
        <dbReference type="EMBL" id="KAJ8428915.1"/>
    </source>
</evidence>
<protein>
    <recommendedName>
        <fullName evidence="2">Myb/SANT-like domain-containing protein</fullName>
    </recommendedName>
</protein>
<dbReference type="PANTHER" id="PTHR46250:SF17">
    <property type="entry name" value="MYB_SANT-LIKE DOMAIN-CONTAINING PROTEIN"/>
    <property type="match status" value="1"/>
</dbReference>
<feature type="region of interest" description="Disordered" evidence="1">
    <location>
        <begin position="146"/>
        <end position="199"/>
    </location>
</feature>
<dbReference type="Pfam" id="PF12776">
    <property type="entry name" value="Myb_DNA-bind_3"/>
    <property type="match status" value="1"/>
</dbReference>
<gene>
    <name evidence="3" type="ORF">Cgig2_011657</name>
</gene>
<dbReference type="Proteomes" id="UP001153076">
    <property type="component" value="Unassembled WGS sequence"/>
</dbReference>
<organism evidence="3 4">
    <name type="scientific">Carnegiea gigantea</name>
    <dbReference type="NCBI Taxonomy" id="171969"/>
    <lineage>
        <taxon>Eukaryota</taxon>
        <taxon>Viridiplantae</taxon>
        <taxon>Streptophyta</taxon>
        <taxon>Embryophyta</taxon>
        <taxon>Tracheophyta</taxon>
        <taxon>Spermatophyta</taxon>
        <taxon>Magnoliopsida</taxon>
        <taxon>eudicotyledons</taxon>
        <taxon>Gunneridae</taxon>
        <taxon>Pentapetalae</taxon>
        <taxon>Caryophyllales</taxon>
        <taxon>Cactineae</taxon>
        <taxon>Cactaceae</taxon>
        <taxon>Cactoideae</taxon>
        <taxon>Echinocereeae</taxon>
        <taxon>Carnegiea</taxon>
    </lineage>
</organism>
<dbReference type="OrthoDB" id="618098at2759"/>
<accession>A0A9Q1JQ27</accession>
<dbReference type="AlphaFoldDB" id="A0A9Q1JQ27"/>
<name>A0A9Q1JQ27_9CARY</name>
<proteinExistence type="predicted"/>
<sequence>MASPKDRGPGKNKRKWKEEEDDALIEVLKDLVNGGTSFKADNGFKPGFLNTVAEKLKAKLPESNLKAQPHVHSRLRHFKGIYNVVHDMVVGSCTSGFGWDPETKSVVAEKEVWKAYVKNHPRANDWRGKPCPYYEDLCIIFGKDRASGKDAQGPEEMEDEVNEEGENEESSKKDEPESSSTQEPSGVEASSGKSGNLGKRVRASDNLVKGLSEVASILGREIRAASSNISRAIGFDVELSEKRSKLNEELANLGLTTMERHRAARKIASELESVDVFFSIPDAERKEWVQALLQGDI</sequence>
<comment type="caution">
    <text evidence="3">The sequence shown here is derived from an EMBL/GenBank/DDBJ whole genome shotgun (WGS) entry which is preliminary data.</text>
</comment>
<reference evidence="3" key="1">
    <citation type="submission" date="2022-04" db="EMBL/GenBank/DDBJ databases">
        <title>Carnegiea gigantea Genome sequencing and assembly v2.</title>
        <authorList>
            <person name="Copetti D."/>
            <person name="Sanderson M.J."/>
            <person name="Burquez A."/>
            <person name="Wojciechowski M.F."/>
        </authorList>
    </citation>
    <scope>NUCLEOTIDE SEQUENCE</scope>
    <source>
        <strain evidence="3">SGP5-SGP5p</strain>
        <tissue evidence="3">Aerial part</tissue>
    </source>
</reference>
<dbReference type="EMBL" id="JAKOGI010000958">
    <property type="protein sequence ID" value="KAJ8428915.1"/>
    <property type="molecule type" value="Genomic_DNA"/>
</dbReference>
<keyword evidence="4" id="KW-1185">Reference proteome</keyword>
<dbReference type="InterPro" id="IPR024752">
    <property type="entry name" value="Myb/SANT-like_dom"/>
</dbReference>
<feature type="compositionally biased region" description="Acidic residues" evidence="1">
    <location>
        <begin position="153"/>
        <end position="168"/>
    </location>
</feature>
<dbReference type="PANTHER" id="PTHR46250">
    <property type="entry name" value="MYB/SANT-LIKE DNA-BINDING DOMAIN PROTEIN-RELATED"/>
    <property type="match status" value="1"/>
</dbReference>